<dbReference type="AlphaFoldDB" id="A0A2R8B9D6"/>
<evidence type="ECO:0000313" key="3">
    <source>
        <dbReference type="Proteomes" id="UP000244880"/>
    </source>
</evidence>
<reference evidence="2 3" key="1">
    <citation type="submission" date="2018-03" db="EMBL/GenBank/DDBJ databases">
        <authorList>
            <person name="Keele B.F."/>
        </authorList>
    </citation>
    <scope>NUCLEOTIDE SEQUENCE [LARGE SCALE GENOMIC DNA]</scope>
    <source>
        <strain evidence="2 3">CECT 8599</strain>
    </source>
</reference>
<proteinExistence type="predicted"/>
<name>A0A2R8B9D6_9RHOB</name>
<dbReference type="Proteomes" id="UP000244880">
    <property type="component" value="Unassembled WGS sequence"/>
</dbReference>
<keyword evidence="1" id="KW-0472">Membrane</keyword>
<dbReference type="RefSeq" id="WP_108826967.1">
    <property type="nucleotide sequence ID" value="NZ_OMOR01000001.1"/>
</dbReference>
<accession>A0A2R8B9D6</accession>
<feature type="transmembrane region" description="Helical" evidence="1">
    <location>
        <begin position="20"/>
        <end position="36"/>
    </location>
</feature>
<evidence type="ECO:0000313" key="2">
    <source>
        <dbReference type="EMBL" id="SPH19650.1"/>
    </source>
</evidence>
<keyword evidence="1" id="KW-0812">Transmembrane</keyword>
<sequence>MRLRLPARMRKYESHEKLSFIVFYFFILTEAALYVRKPESGSLSVFDVLIFTLLGLGLLITMVNANARRLDVSRTEFIMMQMCSKEDTEVAFGDLLERTKGQRTAWFAYEAVVLMSSLVCRRARGLFRKIFGQSQG</sequence>
<gene>
    <name evidence="2" type="ORF">ASD8599_00385</name>
</gene>
<dbReference type="EMBL" id="OMOR01000001">
    <property type="protein sequence ID" value="SPH19650.1"/>
    <property type="molecule type" value="Genomic_DNA"/>
</dbReference>
<evidence type="ECO:0000256" key="1">
    <source>
        <dbReference type="SAM" id="Phobius"/>
    </source>
</evidence>
<protein>
    <submittedName>
        <fullName evidence="2">Uncharacterized protein</fullName>
    </submittedName>
</protein>
<organism evidence="2 3">
    <name type="scientific">Ascidiaceihabitans donghaensis</name>
    <dbReference type="NCBI Taxonomy" id="1510460"/>
    <lineage>
        <taxon>Bacteria</taxon>
        <taxon>Pseudomonadati</taxon>
        <taxon>Pseudomonadota</taxon>
        <taxon>Alphaproteobacteria</taxon>
        <taxon>Rhodobacterales</taxon>
        <taxon>Paracoccaceae</taxon>
        <taxon>Ascidiaceihabitans</taxon>
    </lineage>
</organism>
<feature type="transmembrane region" description="Helical" evidence="1">
    <location>
        <begin position="48"/>
        <end position="67"/>
    </location>
</feature>
<keyword evidence="3" id="KW-1185">Reference proteome</keyword>
<keyword evidence="1" id="KW-1133">Transmembrane helix</keyword>